<evidence type="ECO:0000313" key="1">
    <source>
        <dbReference type="EMBL" id="GMN54480.1"/>
    </source>
</evidence>
<evidence type="ECO:0000313" key="2">
    <source>
        <dbReference type="Proteomes" id="UP001187192"/>
    </source>
</evidence>
<sequence>MAAGTSRHRGEGGFCSRSHGEVGFIRTAIGSVGFVPAVVEGILHRDLLISIPLRQMRFTQ</sequence>
<dbReference type="AlphaFoldDB" id="A0AA88AM19"/>
<gene>
    <name evidence="1" type="ORF">TIFTF001_023615</name>
</gene>
<keyword evidence="2" id="KW-1185">Reference proteome</keyword>
<name>A0AA88AM19_FICCA</name>
<dbReference type="Proteomes" id="UP001187192">
    <property type="component" value="Unassembled WGS sequence"/>
</dbReference>
<organism evidence="1 2">
    <name type="scientific">Ficus carica</name>
    <name type="common">Common fig</name>
    <dbReference type="NCBI Taxonomy" id="3494"/>
    <lineage>
        <taxon>Eukaryota</taxon>
        <taxon>Viridiplantae</taxon>
        <taxon>Streptophyta</taxon>
        <taxon>Embryophyta</taxon>
        <taxon>Tracheophyta</taxon>
        <taxon>Spermatophyta</taxon>
        <taxon>Magnoliopsida</taxon>
        <taxon>eudicotyledons</taxon>
        <taxon>Gunneridae</taxon>
        <taxon>Pentapetalae</taxon>
        <taxon>rosids</taxon>
        <taxon>fabids</taxon>
        <taxon>Rosales</taxon>
        <taxon>Moraceae</taxon>
        <taxon>Ficeae</taxon>
        <taxon>Ficus</taxon>
    </lineage>
</organism>
<accession>A0AA88AM19</accession>
<proteinExistence type="predicted"/>
<dbReference type="EMBL" id="BTGU01000051">
    <property type="protein sequence ID" value="GMN54480.1"/>
    <property type="molecule type" value="Genomic_DNA"/>
</dbReference>
<protein>
    <submittedName>
        <fullName evidence="1">Uncharacterized protein</fullName>
    </submittedName>
</protein>
<reference evidence="1" key="1">
    <citation type="submission" date="2023-07" db="EMBL/GenBank/DDBJ databases">
        <title>draft genome sequence of fig (Ficus carica).</title>
        <authorList>
            <person name="Takahashi T."/>
            <person name="Nishimura K."/>
        </authorList>
    </citation>
    <scope>NUCLEOTIDE SEQUENCE</scope>
</reference>
<comment type="caution">
    <text evidence="1">The sequence shown here is derived from an EMBL/GenBank/DDBJ whole genome shotgun (WGS) entry which is preliminary data.</text>
</comment>